<protein>
    <submittedName>
        <fullName evidence="1">Uncharacterized protein</fullName>
    </submittedName>
</protein>
<gene>
    <name evidence="1" type="ORF">HPB49_006769</name>
</gene>
<comment type="caution">
    <text evidence="1">The sequence shown here is derived from an EMBL/GenBank/DDBJ whole genome shotgun (WGS) entry which is preliminary data.</text>
</comment>
<keyword evidence="2" id="KW-1185">Reference proteome</keyword>
<name>A0ACB8DWY5_DERSI</name>
<accession>A0ACB8DWY5</accession>
<evidence type="ECO:0000313" key="2">
    <source>
        <dbReference type="Proteomes" id="UP000821865"/>
    </source>
</evidence>
<reference evidence="1" key="1">
    <citation type="submission" date="2020-05" db="EMBL/GenBank/DDBJ databases">
        <title>Large-scale comparative analyses of tick genomes elucidate their genetic diversity and vector capacities.</title>
        <authorList>
            <person name="Jia N."/>
            <person name="Wang J."/>
            <person name="Shi W."/>
            <person name="Du L."/>
            <person name="Sun Y."/>
            <person name="Zhan W."/>
            <person name="Jiang J."/>
            <person name="Wang Q."/>
            <person name="Zhang B."/>
            <person name="Ji P."/>
            <person name="Sakyi L.B."/>
            <person name="Cui X."/>
            <person name="Yuan T."/>
            <person name="Jiang B."/>
            <person name="Yang W."/>
            <person name="Lam T.T.-Y."/>
            <person name="Chang Q."/>
            <person name="Ding S."/>
            <person name="Wang X."/>
            <person name="Zhu J."/>
            <person name="Ruan X."/>
            <person name="Zhao L."/>
            <person name="Wei J."/>
            <person name="Que T."/>
            <person name="Du C."/>
            <person name="Cheng J."/>
            <person name="Dai P."/>
            <person name="Han X."/>
            <person name="Huang E."/>
            <person name="Gao Y."/>
            <person name="Liu J."/>
            <person name="Shao H."/>
            <person name="Ye R."/>
            <person name="Li L."/>
            <person name="Wei W."/>
            <person name="Wang X."/>
            <person name="Wang C."/>
            <person name="Yang T."/>
            <person name="Huo Q."/>
            <person name="Li W."/>
            <person name="Guo W."/>
            <person name="Chen H."/>
            <person name="Zhou L."/>
            <person name="Ni X."/>
            <person name="Tian J."/>
            <person name="Zhou Y."/>
            <person name="Sheng Y."/>
            <person name="Liu T."/>
            <person name="Pan Y."/>
            <person name="Xia L."/>
            <person name="Li J."/>
            <person name="Zhao F."/>
            <person name="Cao W."/>
        </authorList>
    </citation>
    <scope>NUCLEOTIDE SEQUENCE</scope>
    <source>
        <strain evidence="1">Dsil-2018</strain>
    </source>
</reference>
<proteinExistence type="predicted"/>
<organism evidence="1 2">
    <name type="scientific">Dermacentor silvarum</name>
    <name type="common">Tick</name>
    <dbReference type="NCBI Taxonomy" id="543639"/>
    <lineage>
        <taxon>Eukaryota</taxon>
        <taxon>Metazoa</taxon>
        <taxon>Ecdysozoa</taxon>
        <taxon>Arthropoda</taxon>
        <taxon>Chelicerata</taxon>
        <taxon>Arachnida</taxon>
        <taxon>Acari</taxon>
        <taxon>Parasitiformes</taxon>
        <taxon>Ixodida</taxon>
        <taxon>Ixodoidea</taxon>
        <taxon>Ixodidae</taxon>
        <taxon>Rhipicephalinae</taxon>
        <taxon>Dermacentor</taxon>
    </lineage>
</organism>
<sequence>MPGVRHGHRYSSKARPDVNAYNPAPDEAIKGIAYKVLEDQTHEEILEDIQDLNKGCQIAEPKRLGKTSSLLITFTRTHKVPSQIRLFGGLYPCYPFRAKTEACFKCRRAGHRADVCPRENTNLCSRCGTQHPAKETPDCSPKCILCNEDHFMGTRSCKAHFERPNYRGTKPTESQWQRGQQQDSGGHRSRSRGRSNASQRYRRSRSRSTSFLPSRKPTAKNAENTGVSFARLYAVGASMSASPGIWRQAVACRSVLAALVGLPQSLGCSGVRRFAACSKLPLDGCACSVRRGEAVLIFSSALDVVDGVDFVNA</sequence>
<dbReference type="Proteomes" id="UP000821865">
    <property type="component" value="Chromosome 1"/>
</dbReference>
<evidence type="ECO:0000313" key="1">
    <source>
        <dbReference type="EMBL" id="KAH7978793.1"/>
    </source>
</evidence>
<dbReference type="EMBL" id="CM023470">
    <property type="protein sequence ID" value="KAH7978793.1"/>
    <property type="molecule type" value="Genomic_DNA"/>
</dbReference>